<dbReference type="InterPro" id="IPR003661">
    <property type="entry name" value="HisK_dim/P_dom"/>
</dbReference>
<feature type="domain" description="Histidine kinase" evidence="15">
    <location>
        <begin position="240"/>
        <end position="439"/>
    </location>
</feature>
<evidence type="ECO:0000313" key="17">
    <source>
        <dbReference type="EMBL" id="MDQ0471581.1"/>
    </source>
</evidence>
<dbReference type="SMART" id="SM00387">
    <property type="entry name" value="HATPase_c"/>
    <property type="match status" value="1"/>
</dbReference>
<dbReference type="CDD" id="cd00082">
    <property type="entry name" value="HisKA"/>
    <property type="match status" value="1"/>
</dbReference>
<evidence type="ECO:0000256" key="3">
    <source>
        <dbReference type="ARBA" id="ARBA00012438"/>
    </source>
</evidence>
<dbReference type="SMART" id="SM00304">
    <property type="entry name" value="HAMP"/>
    <property type="match status" value="1"/>
</dbReference>
<evidence type="ECO:0000256" key="7">
    <source>
        <dbReference type="ARBA" id="ARBA00022679"/>
    </source>
</evidence>
<dbReference type="InterPro" id="IPR005467">
    <property type="entry name" value="His_kinase_dom"/>
</dbReference>
<dbReference type="CDD" id="cd06225">
    <property type="entry name" value="HAMP"/>
    <property type="match status" value="1"/>
</dbReference>
<dbReference type="InterPro" id="IPR003660">
    <property type="entry name" value="HAMP_dom"/>
</dbReference>
<keyword evidence="5" id="KW-0997">Cell inner membrane</keyword>
<dbReference type="InterPro" id="IPR004358">
    <property type="entry name" value="Sig_transdc_His_kin-like_C"/>
</dbReference>
<keyword evidence="13" id="KW-0902">Two-component regulatory system</keyword>
<dbReference type="Gene3D" id="3.30.565.10">
    <property type="entry name" value="Histidine kinase-like ATPase, C-terminal domain"/>
    <property type="match status" value="1"/>
</dbReference>
<evidence type="ECO:0000256" key="10">
    <source>
        <dbReference type="ARBA" id="ARBA00022777"/>
    </source>
</evidence>
<evidence type="ECO:0000313" key="18">
    <source>
        <dbReference type="Proteomes" id="UP001242480"/>
    </source>
</evidence>
<evidence type="ECO:0000256" key="6">
    <source>
        <dbReference type="ARBA" id="ARBA00022553"/>
    </source>
</evidence>
<dbReference type="Pfam" id="PF00512">
    <property type="entry name" value="HisKA"/>
    <property type="match status" value="1"/>
</dbReference>
<comment type="catalytic activity">
    <reaction evidence="1">
        <text>ATP + protein L-histidine = ADP + protein N-phospho-L-histidine.</text>
        <dbReference type="EC" id="2.7.13.3"/>
    </reaction>
</comment>
<dbReference type="InterPro" id="IPR036890">
    <property type="entry name" value="HATPase_C_sf"/>
</dbReference>
<evidence type="ECO:0000256" key="2">
    <source>
        <dbReference type="ARBA" id="ARBA00004429"/>
    </source>
</evidence>
<dbReference type="PRINTS" id="PR00344">
    <property type="entry name" value="BCTRLSENSOR"/>
</dbReference>
<comment type="subcellular location">
    <subcellularLocation>
        <location evidence="2">Cell inner membrane</location>
        <topology evidence="2">Multi-pass membrane protein</topology>
    </subcellularLocation>
</comment>
<dbReference type="InterPro" id="IPR050980">
    <property type="entry name" value="2C_sensor_his_kinase"/>
</dbReference>
<keyword evidence="11" id="KW-0067">ATP-binding</keyword>
<dbReference type="RefSeq" id="WP_307276980.1">
    <property type="nucleotide sequence ID" value="NZ_JAUSVX010000009.1"/>
</dbReference>
<evidence type="ECO:0000256" key="5">
    <source>
        <dbReference type="ARBA" id="ARBA00022519"/>
    </source>
</evidence>
<feature type="domain" description="HAMP" evidence="16">
    <location>
        <begin position="180"/>
        <end position="232"/>
    </location>
</feature>
<evidence type="ECO:0000256" key="14">
    <source>
        <dbReference type="ARBA" id="ARBA00023136"/>
    </source>
</evidence>
<keyword evidence="6" id="KW-0597">Phosphoprotein</keyword>
<evidence type="ECO:0000256" key="4">
    <source>
        <dbReference type="ARBA" id="ARBA00022475"/>
    </source>
</evidence>
<name>A0ABU0JBB8_9HYPH</name>
<keyword evidence="9" id="KW-0547">Nucleotide-binding</keyword>
<protein>
    <recommendedName>
        <fullName evidence="3">histidine kinase</fullName>
        <ecNumber evidence="3">2.7.13.3</ecNumber>
    </recommendedName>
</protein>
<evidence type="ECO:0000256" key="11">
    <source>
        <dbReference type="ARBA" id="ARBA00022840"/>
    </source>
</evidence>
<sequence length="446" mass="48894">MSRFFATMLGQILAIIAGSFALALLLFHLVLSTQHPKAPPPLWPWSSAYRISTIIESFRLAPERVRSALVAAADRPDLSIRLLQDPPVCDGLSADARDMREALATEFSDRSLDLRVHSCETAASGPGETIQVLARLGDQTLEFEAGRPGLALLKRLPLPILDALLFLCVAAATMSAWASWRVIGPLRRLSQKADALGGDAPMAPIREEGPLEIRQAARAFNRMQDHAVRSIQDRSRVLAAICHDLRTPLTRMRLLIETRGANEIQGSLLKNISLMQSMVTSTLAFFSDAHSAEDEEWLDLGALLSTLCDEFEDAGAAIRYVGPRHILFRCRPNAMMRAFTNLVENGCHFGNAVTIRTSVRSHGIVIDVTDDGPGIPEQRLRDVIEPFVHVDPSRSHRPGSVGLGLSIVNEIVQAHRGTLTLMNGETKGLVARVDLPASLQDLPRRE</sequence>
<keyword evidence="8" id="KW-0812">Transmembrane</keyword>
<dbReference type="CDD" id="cd00075">
    <property type="entry name" value="HATPase"/>
    <property type="match status" value="1"/>
</dbReference>
<dbReference type="PROSITE" id="PS50109">
    <property type="entry name" value="HIS_KIN"/>
    <property type="match status" value="1"/>
</dbReference>
<dbReference type="EC" id="2.7.13.3" evidence="3"/>
<keyword evidence="10 17" id="KW-0418">Kinase</keyword>
<evidence type="ECO:0000256" key="1">
    <source>
        <dbReference type="ARBA" id="ARBA00000085"/>
    </source>
</evidence>
<proteinExistence type="predicted"/>
<dbReference type="InterPro" id="IPR036097">
    <property type="entry name" value="HisK_dim/P_sf"/>
</dbReference>
<dbReference type="EMBL" id="JAUSVX010000009">
    <property type="protein sequence ID" value="MDQ0471581.1"/>
    <property type="molecule type" value="Genomic_DNA"/>
</dbReference>
<dbReference type="SMART" id="SM00388">
    <property type="entry name" value="HisKA"/>
    <property type="match status" value="1"/>
</dbReference>
<dbReference type="Gene3D" id="1.10.287.130">
    <property type="match status" value="1"/>
</dbReference>
<dbReference type="PANTHER" id="PTHR44936:SF5">
    <property type="entry name" value="SENSOR HISTIDINE KINASE ENVZ"/>
    <property type="match status" value="1"/>
</dbReference>
<keyword evidence="18" id="KW-1185">Reference proteome</keyword>
<evidence type="ECO:0000256" key="12">
    <source>
        <dbReference type="ARBA" id="ARBA00022989"/>
    </source>
</evidence>
<evidence type="ECO:0000256" key="13">
    <source>
        <dbReference type="ARBA" id="ARBA00023012"/>
    </source>
</evidence>
<evidence type="ECO:0000256" key="9">
    <source>
        <dbReference type="ARBA" id="ARBA00022741"/>
    </source>
</evidence>
<dbReference type="Pfam" id="PF02518">
    <property type="entry name" value="HATPase_c"/>
    <property type="match status" value="1"/>
</dbReference>
<dbReference type="InterPro" id="IPR003594">
    <property type="entry name" value="HATPase_dom"/>
</dbReference>
<keyword evidence="4" id="KW-1003">Cell membrane</keyword>
<gene>
    <name evidence="17" type="ORF">QO011_004606</name>
</gene>
<evidence type="ECO:0000259" key="16">
    <source>
        <dbReference type="PROSITE" id="PS50885"/>
    </source>
</evidence>
<dbReference type="PANTHER" id="PTHR44936">
    <property type="entry name" value="SENSOR PROTEIN CREC"/>
    <property type="match status" value="1"/>
</dbReference>
<evidence type="ECO:0000259" key="15">
    <source>
        <dbReference type="PROSITE" id="PS50109"/>
    </source>
</evidence>
<dbReference type="SUPFAM" id="SSF55874">
    <property type="entry name" value="ATPase domain of HSP90 chaperone/DNA topoisomerase II/histidine kinase"/>
    <property type="match status" value="1"/>
</dbReference>
<dbReference type="PROSITE" id="PS50885">
    <property type="entry name" value="HAMP"/>
    <property type="match status" value="1"/>
</dbReference>
<accession>A0ABU0JBB8</accession>
<dbReference type="GO" id="GO:0016301">
    <property type="term" value="F:kinase activity"/>
    <property type="evidence" value="ECO:0007669"/>
    <property type="project" value="UniProtKB-KW"/>
</dbReference>
<organism evidence="17 18">
    <name type="scientific">Labrys wisconsinensis</name>
    <dbReference type="NCBI Taxonomy" id="425677"/>
    <lineage>
        <taxon>Bacteria</taxon>
        <taxon>Pseudomonadati</taxon>
        <taxon>Pseudomonadota</taxon>
        <taxon>Alphaproteobacteria</taxon>
        <taxon>Hyphomicrobiales</taxon>
        <taxon>Xanthobacteraceae</taxon>
        <taxon>Labrys</taxon>
    </lineage>
</organism>
<dbReference type="SUPFAM" id="SSF47384">
    <property type="entry name" value="Homodimeric domain of signal transducing histidine kinase"/>
    <property type="match status" value="1"/>
</dbReference>
<keyword evidence="12" id="KW-1133">Transmembrane helix</keyword>
<keyword evidence="14" id="KW-0472">Membrane</keyword>
<evidence type="ECO:0000256" key="8">
    <source>
        <dbReference type="ARBA" id="ARBA00022692"/>
    </source>
</evidence>
<keyword evidence="7" id="KW-0808">Transferase</keyword>
<dbReference type="Pfam" id="PF00672">
    <property type="entry name" value="HAMP"/>
    <property type="match status" value="1"/>
</dbReference>
<dbReference type="Proteomes" id="UP001242480">
    <property type="component" value="Unassembled WGS sequence"/>
</dbReference>
<comment type="caution">
    <text evidence="17">The sequence shown here is derived from an EMBL/GenBank/DDBJ whole genome shotgun (WGS) entry which is preliminary data.</text>
</comment>
<reference evidence="17 18" key="1">
    <citation type="submission" date="2023-07" db="EMBL/GenBank/DDBJ databases">
        <title>Genomic Encyclopedia of Type Strains, Phase IV (KMG-IV): sequencing the most valuable type-strain genomes for metagenomic binning, comparative biology and taxonomic classification.</title>
        <authorList>
            <person name="Goeker M."/>
        </authorList>
    </citation>
    <scope>NUCLEOTIDE SEQUENCE [LARGE SCALE GENOMIC DNA]</scope>
    <source>
        <strain evidence="17 18">DSM 19619</strain>
    </source>
</reference>